<organism evidence="2 3">
    <name type="scientific">Achlya hypogyna</name>
    <name type="common">Oomycete</name>
    <name type="synonym">Protoachlya hypogyna</name>
    <dbReference type="NCBI Taxonomy" id="1202772"/>
    <lineage>
        <taxon>Eukaryota</taxon>
        <taxon>Sar</taxon>
        <taxon>Stramenopiles</taxon>
        <taxon>Oomycota</taxon>
        <taxon>Saprolegniomycetes</taxon>
        <taxon>Saprolegniales</taxon>
        <taxon>Achlyaceae</taxon>
        <taxon>Achlya</taxon>
    </lineage>
</organism>
<evidence type="ECO:0000313" key="2">
    <source>
        <dbReference type="EMBL" id="OQR85534.1"/>
    </source>
</evidence>
<proteinExistence type="predicted"/>
<gene>
    <name evidence="2" type="ORF">ACHHYP_11736</name>
</gene>
<accession>A0A1V9YIG4</accession>
<feature type="transmembrane region" description="Helical" evidence="1">
    <location>
        <begin position="94"/>
        <end position="112"/>
    </location>
</feature>
<protein>
    <submittedName>
        <fullName evidence="2">Uncharacterized protein</fullName>
    </submittedName>
</protein>
<keyword evidence="1" id="KW-1133">Transmembrane helix</keyword>
<feature type="transmembrane region" description="Helical" evidence="1">
    <location>
        <begin position="62"/>
        <end position="82"/>
    </location>
</feature>
<dbReference type="Proteomes" id="UP000243579">
    <property type="component" value="Unassembled WGS sequence"/>
</dbReference>
<comment type="caution">
    <text evidence="2">The sequence shown here is derived from an EMBL/GenBank/DDBJ whole genome shotgun (WGS) entry which is preliminary data.</text>
</comment>
<name>A0A1V9YIG4_ACHHY</name>
<dbReference type="OrthoDB" id="72051at2759"/>
<evidence type="ECO:0000256" key="1">
    <source>
        <dbReference type="SAM" id="Phobius"/>
    </source>
</evidence>
<keyword evidence="1" id="KW-0472">Membrane</keyword>
<reference evidence="2 3" key="1">
    <citation type="journal article" date="2014" name="Genome Biol. Evol.">
        <title>The secreted proteins of Achlya hypogyna and Thraustotheca clavata identify the ancestral oomycete secretome and reveal gene acquisitions by horizontal gene transfer.</title>
        <authorList>
            <person name="Misner I."/>
            <person name="Blouin N."/>
            <person name="Leonard G."/>
            <person name="Richards T.A."/>
            <person name="Lane C.E."/>
        </authorList>
    </citation>
    <scope>NUCLEOTIDE SEQUENCE [LARGE SCALE GENOMIC DNA]</scope>
    <source>
        <strain evidence="2 3">ATCC 48635</strain>
    </source>
</reference>
<dbReference type="EMBL" id="JNBR01001663">
    <property type="protein sequence ID" value="OQR85534.1"/>
    <property type="molecule type" value="Genomic_DNA"/>
</dbReference>
<keyword evidence="3" id="KW-1185">Reference proteome</keyword>
<keyword evidence="1" id="KW-0812">Transmembrane</keyword>
<feature type="transmembrane region" description="Helical" evidence="1">
    <location>
        <begin position="118"/>
        <end position="136"/>
    </location>
</feature>
<dbReference type="AlphaFoldDB" id="A0A1V9YIG4"/>
<sequence>METIKDFAGVATAIYRNLDEVPCDLAGSSITRRRFRGAMSPLKASRTSWLVAACSHSRSSSVFYWTIAGYAIAALPIAVRNLNRDAPTKQRQWVAAAGVALLLVLVALGVFLRELGQQVFFVVGLVVGAFCTHMHFKIADMILEHLEAGTKTKTE</sequence>
<evidence type="ECO:0000313" key="3">
    <source>
        <dbReference type="Proteomes" id="UP000243579"/>
    </source>
</evidence>